<reference evidence="2 3" key="1">
    <citation type="submission" date="2019-08" db="EMBL/GenBank/DDBJ databases">
        <title>Calorimonas adulescens gen. nov., sp. nov., an anaerobic thermophilic bacterium from Sakhalin hot spring.</title>
        <authorList>
            <person name="Khomyakova M.A."/>
            <person name="Merkel A.Y."/>
            <person name="Novikov A."/>
            <person name="Bonch-Osmolovskaya E.A."/>
            <person name="Slobodkin A.I."/>
        </authorList>
    </citation>
    <scope>NUCLEOTIDE SEQUENCE [LARGE SCALE GENOMIC DNA]</scope>
    <source>
        <strain evidence="2 3">A05MB</strain>
    </source>
</reference>
<name>A0A5D8QIT9_9THEO</name>
<gene>
    <name evidence="2" type="ORF">FWJ32_00565</name>
</gene>
<evidence type="ECO:0000313" key="3">
    <source>
        <dbReference type="Proteomes" id="UP000322976"/>
    </source>
</evidence>
<feature type="transmembrane region" description="Helical" evidence="1">
    <location>
        <begin position="7"/>
        <end position="31"/>
    </location>
</feature>
<dbReference type="RefSeq" id="WP_149544031.1">
    <property type="nucleotide sequence ID" value="NZ_VTPS01000001.1"/>
</dbReference>
<keyword evidence="1" id="KW-0812">Transmembrane</keyword>
<dbReference type="Proteomes" id="UP000322976">
    <property type="component" value="Unassembled WGS sequence"/>
</dbReference>
<evidence type="ECO:0000313" key="2">
    <source>
        <dbReference type="EMBL" id="TZE83413.1"/>
    </source>
</evidence>
<dbReference type="PANTHER" id="PTHR43801:SF1">
    <property type="entry name" value="POLYPRENYL SYNTHETASE"/>
    <property type="match status" value="1"/>
</dbReference>
<sequence>MYGKKRVYIGVLTILTSAVIIFYLTLIYVLLTHNVGLYYYILIGIAAPLTVFLLILVVGTLAVVFSLLKKRPIRKLSDFMSFALNTIYPEVLFVGGLLGIEKEQMMRSFAEINNNLVAARNVKVAPDDILILLPHCLQRSTCVYRITTNINNCRRCGRCDIKGLIEISERYGVRIIAATGGTLARKAVKDYKPKAIVAVACERDLTSGIQDVNGIPVYGVINIRPEGPCYNTRVDLNLVESAVKNFIDGRYYQ</sequence>
<keyword evidence="3" id="KW-1185">Reference proteome</keyword>
<dbReference type="Pfam" id="PF01976">
    <property type="entry name" value="DUF116"/>
    <property type="match status" value="1"/>
</dbReference>
<feature type="transmembrane region" description="Helical" evidence="1">
    <location>
        <begin position="79"/>
        <end position="100"/>
    </location>
</feature>
<protein>
    <submittedName>
        <fullName evidence="2">DUF116 domain-containing protein</fullName>
    </submittedName>
</protein>
<keyword evidence="1" id="KW-0472">Membrane</keyword>
<dbReference type="PANTHER" id="PTHR43801">
    <property type="entry name" value="NUCLEOTIDE-BINDING PROTEIN-RELATED"/>
    <property type="match status" value="1"/>
</dbReference>
<dbReference type="PIRSF" id="PIRSF006594">
    <property type="entry name" value="UCP006594"/>
    <property type="match status" value="1"/>
</dbReference>
<proteinExistence type="predicted"/>
<organism evidence="2 3">
    <name type="scientific">Calorimonas adulescens</name>
    <dbReference type="NCBI Taxonomy" id="2606906"/>
    <lineage>
        <taxon>Bacteria</taxon>
        <taxon>Bacillati</taxon>
        <taxon>Bacillota</taxon>
        <taxon>Clostridia</taxon>
        <taxon>Thermoanaerobacterales</taxon>
        <taxon>Thermoanaerobacteraceae</taxon>
        <taxon>Calorimonas</taxon>
    </lineage>
</organism>
<dbReference type="InterPro" id="IPR002829">
    <property type="entry name" value="DUF116"/>
</dbReference>
<dbReference type="EMBL" id="VTPS01000001">
    <property type="protein sequence ID" value="TZE83413.1"/>
    <property type="molecule type" value="Genomic_DNA"/>
</dbReference>
<comment type="caution">
    <text evidence="2">The sequence shown here is derived from an EMBL/GenBank/DDBJ whole genome shotgun (WGS) entry which is preliminary data.</text>
</comment>
<dbReference type="AlphaFoldDB" id="A0A5D8QIT9"/>
<evidence type="ECO:0000256" key="1">
    <source>
        <dbReference type="SAM" id="Phobius"/>
    </source>
</evidence>
<feature type="transmembrane region" description="Helical" evidence="1">
    <location>
        <begin position="37"/>
        <end position="67"/>
    </location>
</feature>
<accession>A0A5D8QIT9</accession>
<keyword evidence="1" id="KW-1133">Transmembrane helix</keyword>